<gene>
    <name evidence="1" type="ORF">RchiOBHm_Chr4g0416991</name>
</gene>
<accession>A0A2P6QWY9</accession>
<keyword evidence="2" id="KW-1185">Reference proteome</keyword>
<dbReference type="EMBL" id="PDCK01000042">
    <property type="protein sequence ID" value="PRQ38708.1"/>
    <property type="molecule type" value="Genomic_DNA"/>
</dbReference>
<name>A0A2P6QWY9_ROSCH</name>
<sequence>MKPTQPGKFSLSLSPTLSPLSADFFPLPFLPPPADPGHDPATPKLGFFPLSRLWRYFTTIWPEKLGSKPNSPRLQFEVFADFRRFRSPPVPISPSKGNVASYG</sequence>
<reference evidence="1 2" key="1">
    <citation type="journal article" date="2018" name="Nat. Genet.">
        <title>The Rosa genome provides new insights in the design of modern roses.</title>
        <authorList>
            <person name="Bendahmane M."/>
        </authorList>
    </citation>
    <scope>NUCLEOTIDE SEQUENCE [LARGE SCALE GENOMIC DNA]</scope>
    <source>
        <strain evidence="2">cv. Old Blush</strain>
    </source>
</reference>
<comment type="caution">
    <text evidence="1">The sequence shown here is derived from an EMBL/GenBank/DDBJ whole genome shotgun (WGS) entry which is preliminary data.</text>
</comment>
<evidence type="ECO:0000313" key="1">
    <source>
        <dbReference type="EMBL" id="PRQ38708.1"/>
    </source>
</evidence>
<protein>
    <submittedName>
        <fullName evidence="1">Uncharacterized protein</fullName>
    </submittedName>
</protein>
<organism evidence="1 2">
    <name type="scientific">Rosa chinensis</name>
    <name type="common">China rose</name>
    <dbReference type="NCBI Taxonomy" id="74649"/>
    <lineage>
        <taxon>Eukaryota</taxon>
        <taxon>Viridiplantae</taxon>
        <taxon>Streptophyta</taxon>
        <taxon>Embryophyta</taxon>
        <taxon>Tracheophyta</taxon>
        <taxon>Spermatophyta</taxon>
        <taxon>Magnoliopsida</taxon>
        <taxon>eudicotyledons</taxon>
        <taxon>Gunneridae</taxon>
        <taxon>Pentapetalae</taxon>
        <taxon>rosids</taxon>
        <taxon>fabids</taxon>
        <taxon>Rosales</taxon>
        <taxon>Rosaceae</taxon>
        <taxon>Rosoideae</taxon>
        <taxon>Rosoideae incertae sedis</taxon>
        <taxon>Rosa</taxon>
    </lineage>
</organism>
<dbReference type="AlphaFoldDB" id="A0A2P6QWY9"/>
<dbReference type="Proteomes" id="UP000238479">
    <property type="component" value="Chromosome 4"/>
</dbReference>
<dbReference type="Gramene" id="PRQ38708">
    <property type="protein sequence ID" value="PRQ38708"/>
    <property type="gene ID" value="RchiOBHm_Chr4g0416991"/>
</dbReference>
<proteinExistence type="predicted"/>
<evidence type="ECO:0000313" key="2">
    <source>
        <dbReference type="Proteomes" id="UP000238479"/>
    </source>
</evidence>